<feature type="chain" id="PRO_5004506223" description="Porin domain-containing protein" evidence="1">
    <location>
        <begin position="38"/>
        <end position="402"/>
    </location>
</feature>
<gene>
    <name evidence="3" type="ORF">HMPREF1476_00823</name>
</gene>
<dbReference type="AlphaFoldDB" id="S3BFI8"/>
<feature type="domain" description="Porin" evidence="2">
    <location>
        <begin position="24"/>
        <end position="379"/>
    </location>
</feature>
<dbReference type="HOGENOM" id="CLU_684992_0_0_4"/>
<dbReference type="Pfam" id="PF13609">
    <property type="entry name" value="Porin_4"/>
    <property type="match status" value="1"/>
</dbReference>
<dbReference type="Gene3D" id="2.40.160.10">
    <property type="entry name" value="Porin"/>
    <property type="match status" value="1"/>
</dbReference>
<reference evidence="3 4" key="1">
    <citation type="submission" date="2013-04" db="EMBL/GenBank/DDBJ databases">
        <title>The Genome Sequence of Sutterella wadsworthensis HGA0223.</title>
        <authorList>
            <consortium name="The Broad Institute Genomics Platform"/>
            <person name="Earl A."/>
            <person name="Ward D."/>
            <person name="Feldgarden M."/>
            <person name="Gevers D."/>
            <person name="Schmidt T.M."/>
            <person name="Dover J."/>
            <person name="Dai D."/>
            <person name="Walker B."/>
            <person name="Young S."/>
            <person name="Zeng Q."/>
            <person name="Gargeya S."/>
            <person name="Fitzgerald M."/>
            <person name="Haas B."/>
            <person name="Abouelleil A."/>
            <person name="Allen A.W."/>
            <person name="Alvarado L."/>
            <person name="Arachchi H.M."/>
            <person name="Berlin A.M."/>
            <person name="Chapman S.B."/>
            <person name="Gainer-Dewar J."/>
            <person name="Goldberg J."/>
            <person name="Griggs A."/>
            <person name="Gujja S."/>
            <person name="Hansen M."/>
            <person name="Howarth C."/>
            <person name="Imamovic A."/>
            <person name="Ireland A."/>
            <person name="Larimer J."/>
            <person name="McCowan C."/>
            <person name="Murphy C."/>
            <person name="Pearson M."/>
            <person name="Poon T.W."/>
            <person name="Priest M."/>
            <person name="Roberts A."/>
            <person name="Saif S."/>
            <person name="Shea T."/>
            <person name="Sisk P."/>
            <person name="Sykes S."/>
            <person name="Wortman J."/>
            <person name="Nusbaum C."/>
            <person name="Birren B."/>
        </authorList>
    </citation>
    <scope>NUCLEOTIDE SEQUENCE [LARGE SCALE GENOMIC DNA]</scope>
    <source>
        <strain evidence="3 4">HGA0223</strain>
    </source>
</reference>
<dbReference type="GO" id="GO:0016020">
    <property type="term" value="C:membrane"/>
    <property type="evidence" value="ECO:0007669"/>
    <property type="project" value="InterPro"/>
</dbReference>
<keyword evidence="4" id="KW-1185">Reference proteome</keyword>
<proteinExistence type="predicted"/>
<dbReference type="GO" id="GO:0015288">
    <property type="term" value="F:porin activity"/>
    <property type="evidence" value="ECO:0007669"/>
    <property type="project" value="InterPro"/>
</dbReference>
<comment type="caution">
    <text evidence="3">The sequence shown here is derived from an EMBL/GenBank/DDBJ whole genome shotgun (WGS) entry which is preliminary data.</text>
</comment>
<dbReference type="RefSeq" id="WP_016474151.1">
    <property type="nucleotide sequence ID" value="NZ_KE150480.1"/>
</dbReference>
<evidence type="ECO:0000313" key="4">
    <source>
        <dbReference type="Proteomes" id="UP000014400"/>
    </source>
</evidence>
<accession>S3BFI8</accession>
<sequence>MPDHNTHGVGFKRMRMAGLLPAAALILAVFAPSTVSAAEVKLAGAVVSGLFYSKAESAEHSNLVLAGVGEAPDDTCFKILGKEDLGNGYYVRFNLSSNVTSDTGSFSGHNGLFSSTYMSFGNQQFEVTAGRMSGLTVSGDPYSVYAATHANMTYAQLAGIAPANITFQAGALTNAVAFTTHGSRFVVRGVYSNGDSNIGAIGDTEVTEDWSDRRHVAQLGAMWLGEKLKTAVVYSFEMPGQLANADGSRDVRRKNTHALHLIGSWHLAGKQGPGIAGILYASRNEWRIGAVPDLSTFVGDGRIGSSQEGLDNVAVHVSAKYPVGRHLFTAAAGYLHSKWNGKSTKSGYTEGSMVMGGVVYYYSLSKSTRCYAAASWADGRKLLDAAPRLNRVMGTVGLMKYF</sequence>
<protein>
    <recommendedName>
        <fullName evidence="2">Porin domain-containing protein</fullName>
    </recommendedName>
</protein>
<dbReference type="STRING" id="1203554.HMPREF1476_00823"/>
<evidence type="ECO:0000313" key="3">
    <source>
        <dbReference type="EMBL" id="EPE00094.1"/>
    </source>
</evidence>
<feature type="signal peptide" evidence="1">
    <location>
        <begin position="1"/>
        <end position="37"/>
    </location>
</feature>
<name>S3BFI8_9BURK</name>
<evidence type="ECO:0000256" key="1">
    <source>
        <dbReference type="SAM" id="SignalP"/>
    </source>
</evidence>
<dbReference type="EMBL" id="ATCF01000012">
    <property type="protein sequence ID" value="EPE00094.1"/>
    <property type="molecule type" value="Genomic_DNA"/>
</dbReference>
<organism evidence="3 4">
    <name type="scientific">Sutterella wadsworthensis HGA0223</name>
    <dbReference type="NCBI Taxonomy" id="1203554"/>
    <lineage>
        <taxon>Bacteria</taxon>
        <taxon>Pseudomonadati</taxon>
        <taxon>Pseudomonadota</taxon>
        <taxon>Betaproteobacteria</taxon>
        <taxon>Burkholderiales</taxon>
        <taxon>Sutterellaceae</taxon>
        <taxon>Sutterella</taxon>
    </lineage>
</organism>
<dbReference type="InterPro" id="IPR023614">
    <property type="entry name" value="Porin_dom_sf"/>
</dbReference>
<dbReference type="eggNOG" id="ENOG5032QKY">
    <property type="taxonomic scope" value="Bacteria"/>
</dbReference>
<dbReference type="Proteomes" id="UP000014400">
    <property type="component" value="Unassembled WGS sequence"/>
</dbReference>
<keyword evidence="1" id="KW-0732">Signal</keyword>
<dbReference type="SUPFAM" id="SSF56935">
    <property type="entry name" value="Porins"/>
    <property type="match status" value="1"/>
</dbReference>
<dbReference type="InterPro" id="IPR033900">
    <property type="entry name" value="Gram_neg_porin_domain"/>
</dbReference>
<dbReference type="PATRIC" id="fig|1203554.3.peg.829"/>
<evidence type="ECO:0000259" key="2">
    <source>
        <dbReference type="Pfam" id="PF13609"/>
    </source>
</evidence>